<dbReference type="OrthoDB" id="9803021at2"/>
<evidence type="ECO:0000313" key="1">
    <source>
        <dbReference type="EMBL" id="SDY77939.1"/>
    </source>
</evidence>
<dbReference type="SUPFAM" id="SSF54913">
    <property type="entry name" value="GlnB-like"/>
    <property type="match status" value="2"/>
</dbReference>
<dbReference type="InterPro" id="IPR011322">
    <property type="entry name" value="N-reg_PII-like_a/b"/>
</dbReference>
<protein>
    <submittedName>
        <fullName evidence="1">Nitrogen regulatory protein PII</fullName>
    </submittedName>
</protein>
<sequence>MTKLDCKHYELIYVIVNAGLGSKILKFAKGCGITGGTVMLAKGTIKNPLLELLELNKVRKEIVILGAEQQVAHDTMEKMNAKFCFYKKNHGIAFSIPLSNVLGAEMMPCNNNGARKEVGNPMYQSIMVIVDRGNAELVIEAAAKAGSKGGTIIGARGSGIHETGKLFAMDIEPEKEIVLIISQQELTDHITSSISKELNINEPGKGIIFVQDVSKAYGLY</sequence>
<dbReference type="Pfam" id="PF00543">
    <property type="entry name" value="P-II"/>
    <property type="match status" value="1"/>
</dbReference>
<name>A0A1H3MPB5_9FIRM</name>
<dbReference type="EMBL" id="FNPV01000004">
    <property type="protein sequence ID" value="SDY77939.1"/>
    <property type="molecule type" value="Genomic_DNA"/>
</dbReference>
<dbReference type="Gene3D" id="3.30.70.120">
    <property type="match status" value="2"/>
</dbReference>
<dbReference type="GO" id="GO:0030234">
    <property type="term" value="F:enzyme regulator activity"/>
    <property type="evidence" value="ECO:0007669"/>
    <property type="project" value="InterPro"/>
</dbReference>
<dbReference type="Proteomes" id="UP000199230">
    <property type="component" value="Unassembled WGS sequence"/>
</dbReference>
<reference evidence="1 2" key="1">
    <citation type="submission" date="2016-10" db="EMBL/GenBank/DDBJ databases">
        <authorList>
            <person name="de Groot N.N."/>
        </authorList>
    </citation>
    <scope>NUCLEOTIDE SEQUENCE [LARGE SCALE GENOMIC DNA]</scope>
    <source>
        <strain evidence="1 2">APO</strain>
    </source>
</reference>
<dbReference type="InterPro" id="IPR015867">
    <property type="entry name" value="N-reg_PII/ATP_PRibTrfase_C"/>
</dbReference>
<dbReference type="AlphaFoldDB" id="A0A1H3MPB5"/>
<evidence type="ECO:0000313" key="2">
    <source>
        <dbReference type="Proteomes" id="UP000199230"/>
    </source>
</evidence>
<dbReference type="STRING" id="159292.SAMN05192546_104204"/>
<organism evidence="1 2">
    <name type="scientific">Tindallia californiensis</name>
    <dbReference type="NCBI Taxonomy" id="159292"/>
    <lineage>
        <taxon>Bacteria</taxon>
        <taxon>Bacillati</taxon>
        <taxon>Bacillota</taxon>
        <taxon>Clostridia</taxon>
        <taxon>Peptostreptococcales</taxon>
        <taxon>Tindalliaceae</taxon>
        <taxon>Tindallia</taxon>
    </lineage>
</organism>
<dbReference type="PROSITE" id="PS51343">
    <property type="entry name" value="PII_GLNB_DOM"/>
    <property type="match status" value="1"/>
</dbReference>
<keyword evidence="2" id="KW-1185">Reference proteome</keyword>
<dbReference type="InterPro" id="IPR002187">
    <property type="entry name" value="N-reg_PII"/>
</dbReference>
<accession>A0A1H3MPB5</accession>
<proteinExistence type="predicted"/>
<gene>
    <name evidence="1" type="ORF">SAMN05192546_104204</name>
</gene>
<dbReference type="GO" id="GO:0006808">
    <property type="term" value="P:regulation of nitrogen utilization"/>
    <property type="evidence" value="ECO:0007669"/>
    <property type="project" value="InterPro"/>
</dbReference>
<dbReference type="SMART" id="SM00938">
    <property type="entry name" value="P-II"/>
    <property type="match status" value="1"/>
</dbReference>
<dbReference type="RefSeq" id="WP_093312746.1">
    <property type="nucleotide sequence ID" value="NZ_FNPV01000004.1"/>
</dbReference>